<dbReference type="GeneID" id="68317117"/>
<evidence type="ECO:0000313" key="2">
    <source>
        <dbReference type="Proteomes" id="UP000827133"/>
    </source>
</evidence>
<keyword evidence="2" id="KW-1185">Reference proteome</keyword>
<gene>
    <name evidence="1" type="ORF">J7337_009261</name>
</gene>
<organism evidence="1 2">
    <name type="scientific">Fusarium musae</name>
    <dbReference type="NCBI Taxonomy" id="1042133"/>
    <lineage>
        <taxon>Eukaryota</taxon>
        <taxon>Fungi</taxon>
        <taxon>Dikarya</taxon>
        <taxon>Ascomycota</taxon>
        <taxon>Pezizomycotina</taxon>
        <taxon>Sordariomycetes</taxon>
        <taxon>Hypocreomycetidae</taxon>
        <taxon>Hypocreales</taxon>
        <taxon>Nectriaceae</taxon>
        <taxon>Fusarium</taxon>
    </lineage>
</organism>
<dbReference type="Proteomes" id="UP000827133">
    <property type="component" value="Unassembled WGS sequence"/>
</dbReference>
<reference evidence="1" key="1">
    <citation type="journal article" date="2021" name="Mol. Plant Microbe Interact.">
        <title>Telomere to telomere genome assembly of Fusarium musae F31, causal agent of crown rot disease of banana.</title>
        <authorList>
            <person name="Degradi L."/>
            <person name="Tava V."/>
            <person name="Kunova A."/>
            <person name="Cortesi P."/>
            <person name="Saracchi M."/>
            <person name="Pasquali M."/>
        </authorList>
    </citation>
    <scope>NUCLEOTIDE SEQUENCE</scope>
    <source>
        <strain evidence="1">F31</strain>
    </source>
</reference>
<proteinExistence type="predicted"/>
<protein>
    <submittedName>
        <fullName evidence="1">Uncharacterized protein</fullName>
    </submittedName>
</protein>
<accession>A0A9P8IKT0</accession>
<evidence type="ECO:0000313" key="1">
    <source>
        <dbReference type="EMBL" id="KAG9498456.1"/>
    </source>
</evidence>
<dbReference type="RefSeq" id="XP_044677456.1">
    <property type="nucleotide sequence ID" value="XM_044826862.1"/>
</dbReference>
<comment type="caution">
    <text evidence="1">The sequence shown here is derived from an EMBL/GenBank/DDBJ whole genome shotgun (WGS) entry which is preliminary data.</text>
</comment>
<name>A0A9P8IKT0_9HYPO</name>
<sequence length="663" mass="75381">MSDHVDPISDALADFFVNFDKRSNAERGQPTAQFGHLKIPPYRLETSIPELIRQMFSEEEPLLFVVPDMEHEVGLGLQFPDDASIKVTTYGNLLKDIHSNFDLGNNEHAPTNWRVGNKSVGWSSDRLPLKIVIIFQIDPNIPADCAISLAGIVQWSLAQSSLPRYVIRLVTLSAEEDCDLLERLLDESKLQCRFTDLDLAQYGEHEPTLNCTVINAKDVDTQVSDILTRVRAHPDKSRLVLCFDMAFYRALNAKQDPEDDHSRLDCGRYWAYDRWPGCPKTLVMLFSPDAAILPLPIRCFEEIHIIVGYSTTKHIWDHELCQMISCDYPLSLEERRRQLWWAWQGNEQSIFMHIDDGLTPSGFIEQSYDAVRFVEAHQLGGFIAAVANLPWFPRNRDGIIRIFATNPLVVRETKDRLITQRVIKSRGNGMPESQAEIFIEALPLLNYDYRLSLLVATEASPRVDRVKAQLAAMLTTKLEHIAMLDSIPRVPEHVLKECRGFGRSLAAQGSLWLFLGLFKNRKQHIQEHGEYMSRYDNLHGIISVNESVGKRMEEVFGELARLANRRGRDINPWLSLLAETEEMTPDEQRELHGHLFRAYMYQATVFHEKSTGDSSQSDTSMMCTLSGGHRCVLDPPDISPTNLVDMLSLLRSSGDKAIIGISH</sequence>
<dbReference type="KEGG" id="fmu:J7337_009261"/>
<dbReference type="EMBL" id="JAHBCI010000007">
    <property type="protein sequence ID" value="KAG9498456.1"/>
    <property type="molecule type" value="Genomic_DNA"/>
</dbReference>
<dbReference type="AlphaFoldDB" id="A0A9P8IKT0"/>